<dbReference type="Proteomes" id="UP000236311">
    <property type="component" value="Unassembled WGS sequence"/>
</dbReference>
<evidence type="ECO:0000313" key="2">
    <source>
        <dbReference type="EMBL" id="SOY32211.1"/>
    </source>
</evidence>
<dbReference type="EMBL" id="OFSM01000042">
    <property type="protein sequence ID" value="SOY32211.1"/>
    <property type="molecule type" value="Genomic_DNA"/>
</dbReference>
<dbReference type="RefSeq" id="WP_146040186.1">
    <property type="nucleotide sequence ID" value="NZ_JANJZD010000047.1"/>
</dbReference>
<keyword evidence="3" id="KW-1185">Reference proteome</keyword>
<protein>
    <recommendedName>
        <fullName evidence="1">CapR homology domain-containing protein</fullName>
    </recommendedName>
</protein>
<feature type="domain" description="CapR homology" evidence="1">
    <location>
        <begin position="120"/>
        <end position="163"/>
    </location>
</feature>
<dbReference type="Pfam" id="PF21817">
    <property type="entry name" value="CapR"/>
    <property type="match status" value="1"/>
</dbReference>
<name>A0A2K4ZP21_9FIRM</name>
<gene>
    <name evidence="2" type="ORF">AMURIS_04969</name>
</gene>
<reference evidence="2 3" key="1">
    <citation type="submission" date="2018-01" db="EMBL/GenBank/DDBJ databases">
        <authorList>
            <person name="Gaut B.S."/>
            <person name="Morton B.R."/>
            <person name="Clegg M.T."/>
            <person name="Duvall M.R."/>
        </authorList>
    </citation>
    <scope>NUCLEOTIDE SEQUENCE [LARGE SCALE GENOMIC DNA]</scope>
    <source>
        <strain evidence="2">GP69</strain>
    </source>
</reference>
<accession>A0A2K4ZP21</accession>
<evidence type="ECO:0000313" key="3">
    <source>
        <dbReference type="Proteomes" id="UP000236311"/>
    </source>
</evidence>
<sequence length="197" mass="22278">MGANVKVLCSCNKDFYQWNALPSHLLKGHGCPKCANKVKTTEDFIRESETKNPAIKILGKYINATTKIECKCKQCGEILNITPNALLAGKGCYNCNMSRHIQNITKTHEQFVEEIRRKNLNVKILGKYKNSKTNILCECNNCKYTWNANPSGLLNGTKCPKCAGTMHKTHDEFVNKLYEINPNIIILDNYINANVKH</sequence>
<organism evidence="2 3">
    <name type="scientific">Acetatifactor muris</name>
    <dbReference type="NCBI Taxonomy" id="879566"/>
    <lineage>
        <taxon>Bacteria</taxon>
        <taxon>Bacillati</taxon>
        <taxon>Bacillota</taxon>
        <taxon>Clostridia</taxon>
        <taxon>Lachnospirales</taxon>
        <taxon>Lachnospiraceae</taxon>
        <taxon>Acetatifactor</taxon>
    </lineage>
</organism>
<proteinExistence type="predicted"/>
<dbReference type="AlphaFoldDB" id="A0A2K4ZP21"/>
<dbReference type="InterPro" id="IPR048793">
    <property type="entry name" value="CapR_dom"/>
</dbReference>
<dbReference type="OrthoDB" id="583824at2"/>
<evidence type="ECO:0000259" key="1">
    <source>
        <dbReference type="Pfam" id="PF21817"/>
    </source>
</evidence>